<dbReference type="InterPro" id="IPR001300">
    <property type="entry name" value="Peptidase_C2_calpain_cat"/>
</dbReference>
<dbReference type="PRINTS" id="PR00704">
    <property type="entry name" value="CALPAIN"/>
</dbReference>
<dbReference type="SMART" id="SM00230">
    <property type="entry name" value="CysPc"/>
    <property type="match status" value="1"/>
</dbReference>
<feature type="active site" evidence="1">
    <location>
        <position position="915"/>
    </location>
</feature>
<feature type="domain" description="Calpain catalytic" evidence="3">
    <location>
        <begin position="686"/>
        <end position="993"/>
    </location>
</feature>
<dbReference type="InterPro" id="IPR022683">
    <property type="entry name" value="Calpain_III"/>
</dbReference>
<reference evidence="4 5" key="1">
    <citation type="submission" date="2017-03" db="EMBL/GenBank/DDBJ databases">
        <title>An alternative strategy for trypanosome survival in the mammalian bloodstream revealed through genome and transcriptome analysis of the ubiquitous bovine parasite Trypanosoma (Megatrypanum) theileri.</title>
        <authorList>
            <person name="Kelly S."/>
            <person name="Ivens A."/>
            <person name="Mott A."/>
            <person name="O'Neill E."/>
            <person name="Emms D."/>
            <person name="Macleod O."/>
            <person name="Voorheis P."/>
            <person name="Matthews J."/>
            <person name="Matthews K."/>
            <person name="Carrington M."/>
        </authorList>
    </citation>
    <scope>NUCLEOTIDE SEQUENCE [LARGE SCALE GENOMIC DNA]</scope>
    <source>
        <strain evidence="4">Edinburgh</strain>
    </source>
</reference>
<dbReference type="InterPro" id="IPR022682">
    <property type="entry name" value="Calpain_domain_III"/>
</dbReference>
<keyword evidence="5" id="KW-1185">Reference proteome</keyword>
<dbReference type="InterPro" id="IPR022684">
    <property type="entry name" value="Calpain_cysteine_protease"/>
</dbReference>
<dbReference type="OrthoDB" id="424753at2759"/>
<evidence type="ECO:0000313" key="4">
    <source>
        <dbReference type="EMBL" id="ORC89345.1"/>
    </source>
</evidence>
<dbReference type="SUPFAM" id="SSF49758">
    <property type="entry name" value="Calpain large subunit, middle domain (domain III)"/>
    <property type="match status" value="6"/>
</dbReference>
<dbReference type="STRING" id="67003.A0A1X0NXB1"/>
<dbReference type="SUPFAM" id="SSF54001">
    <property type="entry name" value="Cysteine proteinases"/>
    <property type="match status" value="1"/>
</dbReference>
<dbReference type="SMART" id="SM00720">
    <property type="entry name" value="calpain_III"/>
    <property type="match status" value="1"/>
</dbReference>
<dbReference type="InterPro" id="IPR036213">
    <property type="entry name" value="Calpain_III_sf"/>
</dbReference>
<organism evidence="4 5">
    <name type="scientific">Trypanosoma theileri</name>
    <dbReference type="NCBI Taxonomy" id="67003"/>
    <lineage>
        <taxon>Eukaryota</taxon>
        <taxon>Discoba</taxon>
        <taxon>Euglenozoa</taxon>
        <taxon>Kinetoplastea</taxon>
        <taxon>Metakinetoplastina</taxon>
        <taxon>Trypanosomatida</taxon>
        <taxon>Trypanosomatidae</taxon>
        <taxon>Trypanosoma</taxon>
    </lineage>
</organism>
<dbReference type="Gene3D" id="3.80.10.10">
    <property type="entry name" value="Ribonuclease Inhibitor"/>
    <property type="match status" value="1"/>
</dbReference>
<comment type="caution">
    <text evidence="4">The sequence shown here is derived from an EMBL/GenBank/DDBJ whole genome shotgun (WGS) entry which is preliminary data.</text>
</comment>
<dbReference type="InterPro" id="IPR038765">
    <property type="entry name" value="Papain-like_cys_pep_sf"/>
</dbReference>
<dbReference type="InterPro" id="IPR032675">
    <property type="entry name" value="LRR_dom_sf"/>
</dbReference>
<evidence type="ECO:0000256" key="1">
    <source>
        <dbReference type="PIRSR" id="PIRSR622684-1"/>
    </source>
</evidence>
<evidence type="ECO:0000313" key="5">
    <source>
        <dbReference type="Proteomes" id="UP000192257"/>
    </source>
</evidence>
<proteinExistence type="predicted"/>
<protein>
    <submittedName>
        <fullName evidence="4">Calpain cysteine peptidase</fullName>
    </submittedName>
</protein>
<dbReference type="GO" id="GO:0004198">
    <property type="term" value="F:calcium-dependent cysteine-type endopeptidase activity"/>
    <property type="evidence" value="ECO:0007669"/>
    <property type="project" value="InterPro"/>
</dbReference>
<dbReference type="PROSITE" id="PS50203">
    <property type="entry name" value="CALPAIN_CAT"/>
    <property type="match status" value="1"/>
</dbReference>
<dbReference type="RefSeq" id="XP_028883411.1">
    <property type="nucleotide sequence ID" value="XM_029025095.1"/>
</dbReference>
<evidence type="ECO:0000256" key="2">
    <source>
        <dbReference type="PROSITE-ProRule" id="PRU00239"/>
    </source>
</evidence>
<dbReference type="EMBL" id="NBCO01000012">
    <property type="protein sequence ID" value="ORC89345.1"/>
    <property type="molecule type" value="Genomic_DNA"/>
</dbReference>
<dbReference type="Gene3D" id="2.60.120.380">
    <property type="match status" value="5"/>
</dbReference>
<gene>
    <name evidence="4" type="ORF">TM35_000121200</name>
</gene>
<dbReference type="PANTHER" id="PTHR10183">
    <property type="entry name" value="CALPAIN"/>
    <property type="match status" value="1"/>
</dbReference>
<dbReference type="Pfam" id="PF00648">
    <property type="entry name" value="Peptidase_C2"/>
    <property type="match status" value="1"/>
</dbReference>
<dbReference type="PANTHER" id="PTHR10183:SF421">
    <property type="entry name" value="PUTATIVE-RELATED"/>
    <property type="match status" value="1"/>
</dbReference>
<dbReference type="GeneID" id="39984875"/>
<name>A0A1X0NXB1_9TRYP</name>
<comment type="caution">
    <text evidence="2">Lacks conserved residue(s) required for the propagation of feature annotation.</text>
</comment>
<dbReference type="Proteomes" id="UP000192257">
    <property type="component" value="Unassembled WGS sequence"/>
</dbReference>
<evidence type="ECO:0000259" key="3">
    <source>
        <dbReference type="PROSITE" id="PS50203"/>
    </source>
</evidence>
<accession>A0A1X0NXB1</accession>
<dbReference type="Gene3D" id="3.90.70.10">
    <property type="entry name" value="Cysteine proteinases"/>
    <property type="match status" value="1"/>
</dbReference>
<sequence>MSTLDDLYGFYCRRRGCKPNTSFSRFLQEEYERQGQQRVLESIDLSKNYVGKKGIIPVLDLVKNIKTVKKIDVSNNMLEHEQLDHLVYCLVMHPSIEEVDISNNSLHEGSVGHILKLLETNQNITSFHVTGNDFTPSSITLINEQLEKNESQKANQENELPSPVKRKYFHAELQGSLEVDTSGGHMHFSTWWKNPQYIMRTSRKSQVRVIMDVSDAKVSRQAGFFIFRSDGTRKVIEVDTDTIIAESTVDSNHCHATFWVEEQVAYAIMPYTFYPERTLSFTLTAELCEDKSMETEGWVTLDPVDPALDWIVNISDGEWTDVSSGGPPEQYYTWYRNPMFRLQYAGSNQAYRMVSPATILVKLTKSVDPDKNDDKYIGFDVVTTDPTGKGTPPIYCKDEFIKCTCPHEHCTTVSASFIVPCAALDLFLVPSTKKSGELGSFTVTVFSSVPLAVTPSVFPHGWNYRAVNGVWDENNCGGSREYSMSWKCNPSVALLFDGDKTSPDLTLFLEVIPSSSDEETIQNDKVGSVITESELTSEEIQNQIELKEFMQRHQSDHIEGSISIVEASSPLYRALYSSDYKSGPVAHLAVSNVSGNFLVLLTTRYAGQLGKFKLHIFSSQSFVVDGIETLASRERQSQLLQYSEETQARRKLNSTELGNHLKIEDSEDVMMERNQILRKCLTTGEKYIDRDFPRGGSSLWLDPESKPPSGFPKDIQWKRPTDVMEKVVFLPDFKTDCPFPYSKREWFASVAYAISTKPRFLRMITIGYEMIDGFAQFRFFKDGKWIVVTIDDYLPFDNTTELCMGHPESDKADFFFPLLEKAYAKAHRCYEALERKVTPELSTVEVMCQGIMDLSGCITVNYMLSPSNQLHHKEQERLWMKVKTAVKPDVLITLLLRSDSNGASERCSLGILSDHLYPILDARFVEGQRLVKLCHWRQSGEINWSGKWRANSPKWTDTLREILEFKEDDKETFWLSFDEVLFYFTDIIMTAGTENNSWVLSDFSDCPKGCESRLVGGSQFTLELGEFPPDMKSTQILIGLHQLDPRAKILRDKNALATYRTAIGLAVIATKDNTIILKKVKENEVIKRVEPCKCRDTLCPLTVDLENVSGKKRITLIAFKEDPKAPNATFLLSAWSEHCTVKIIPVEPDKRTSVSGEWPSEYPVGNPSSLFWRDCPQYFIFPSETTEVTLSLHQEVPVNELPKSIGFTVHRATTCRSFLEYDPDSVVLLVHAEVLPSITGSVRLLGMKERRGMPYIIVPFSSDATPGGKFRIEAIANRSLKLCSIDPKLDWHREKRSVSFSLLDGSVGGSPRFSSWRSSPQFALTFPFGCHGRLFISLTNDDVNDTFTEIGMMVLRGDNQWEKGQRRKLVIAPEDMIGRSDEKIGGVTLDCEVDVEPECTLILVVYASMPYREASVTIGVYSASPMEMNPVKEWKQVAMVEGSWELGYTAGGGADGYSNWVNNPFVALNTFRRTQIVALLLQYPRGPDKPIVKRAGKKKAFLPPIIINPHNRMEVALDLNVQDNEMTPIATTPYTKNSEVTLVATVPIADSLPFVFVPHTKVPEENGDFKLFVYADSVIELYPLSKERIPYV</sequence>
<dbReference type="Pfam" id="PF01067">
    <property type="entry name" value="Calpain_III"/>
    <property type="match status" value="1"/>
</dbReference>
<dbReference type="SUPFAM" id="SSF52047">
    <property type="entry name" value="RNI-like"/>
    <property type="match status" value="1"/>
</dbReference>
<dbReference type="VEuPathDB" id="TriTrypDB:TM35_000121200"/>
<dbReference type="GO" id="GO:0006508">
    <property type="term" value="P:proteolysis"/>
    <property type="evidence" value="ECO:0007669"/>
    <property type="project" value="UniProtKB-KW"/>
</dbReference>